<proteinExistence type="predicted"/>
<dbReference type="EMBL" id="JBFOLJ010000010">
    <property type="protein sequence ID" value="KAL2502174.1"/>
    <property type="molecule type" value="Genomic_DNA"/>
</dbReference>
<name>A0ABD1SN90_9LAMI</name>
<reference evidence="2" key="1">
    <citation type="submission" date="2024-07" db="EMBL/GenBank/DDBJ databases">
        <title>Two chromosome-level genome assemblies of Korean endemic species Abeliophyllum distichum and Forsythia ovata (Oleaceae).</title>
        <authorList>
            <person name="Jang H."/>
        </authorList>
    </citation>
    <scope>NUCLEOTIDE SEQUENCE [LARGE SCALE GENOMIC DNA]</scope>
</reference>
<accession>A0ABD1SN90</accession>
<sequence length="175" mass="20026">MAGKTPIIAYSGLIEVVPYSSGSSSNKRGRNESCEMENTTKTAIKDYGGGVSTKFSEKHKAGDFFDKRSGSHGFKEEVKYESSVKYDDKIEGYSTEYQTEVKYKKVTTYANKGAPKSTYKRLKYNKCKDTMPKLMNSNSRLREENMFLKSKNQEFPSKIWFLDFICRVVVSWMKG</sequence>
<evidence type="ECO:0000313" key="1">
    <source>
        <dbReference type="EMBL" id="KAL2502174.1"/>
    </source>
</evidence>
<organism evidence="1 2">
    <name type="scientific">Forsythia ovata</name>
    <dbReference type="NCBI Taxonomy" id="205694"/>
    <lineage>
        <taxon>Eukaryota</taxon>
        <taxon>Viridiplantae</taxon>
        <taxon>Streptophyta</taxon>
        <taxon>Embryophyta</taxon>
        <taxon>Tracheophyta</taxon>
        <taxon>Spermatophyta</taxon>
        <taxon>Magnoliopsida</taxon>
        <taxon>eudicotyledons</taxon>
        <taxon>Gunneridae</taxon>
        <taxon>Pentapetalae</taxon>
        <taxon>asterids</taxon>
        <taxon>lamiids</taxon>
        <taxon>Lamiales</taxon>
        <taxon>Oleaceae</taxon>
        <taxon>Forsythieae</taxon>
        <taxon>Forsythia</taxon>
    </lineage>
</organism>
<evidence type="ECO:0000313" key="2">
    <source>
        <dbReference type="Proteomes" id="UP001604277"/>
    </source>
</evidence>
<dbReference type="Proteomes" id="UP001604277">
    <property type="component" value="Unassembled WGS sequence"/>
</dbReference>
<comment type="caution">
    <text evidence="1">The sequence shown here is derived from an EMBL/GenBank/DDBJ whole genome shotgun (WGS) entry which is preliminary data.</text>
</comment>
<gene>
    <name evidence="1" type="ORF">Fot_36022</name>
</gene>
<keyword evidence="2" id="KW-1185">Reference proteome</keyword>
<protein>
    <submittedName>
        <fullName evidence="1">Uncharacterized protein</fullName>
    </submittedName>
</protein>
<dbReference type="AlphaFoldDB" id="A0ABD1SN90"/>